<gene>
    <name evidence="1" type="ORF">PAHAL_4G052400</name>
</gene>
<dbReference type="Proteomes" id="UP000243499">
    <property type="component" value="Chromosome 4"/>
</dbReference>
<dbReference type="EMBL" id="CM008049">
    <property type="protein sequence ID" value="PAN22906.1"/>
    <property type="molecule type" value="Genomic_DNA"/>
</dbReference>
<name>A0A2S3HHN9_9POAL</name>
<reference evidence="1" key="1">
    <citation type="submission" date="2018-04" db="EMBL/GenBank/DDBJ databases">
        <title>WGS assembly of Panicum hallii.</title>
        <authorList>
            <person name="Lovell J."/>
            <person name="Jenkins J."/>
            <person name="Lowry D."/>
            <person name="Mamidi S."/>
            <person name="Sreedasyam A."/>
            <person name="Weng X."/>
            <person name="Barry K."/>
            <person name="Bonette J."/>
            <person name="Campitelli B."/>
            <person name="Daum C."/>
            <person name="Gordon S."/>
            <person name="Gould B."/>
            <person name="Lipzen A."/>
            <person name="Macqueen A."/>
            <person name="Palacio-Mejia J."/>
            <person name="Plott C."/>
            <person name="Shakirov E."/>
            <person name="Shu S."/>
            <person name="Yoshinaga Y."/>
            <person name="Zane M."/>
            <person name="Rokhsar D."/>
            <person name="Grimwood J."/>
            <person name="Schmutz J."/>
            <person name="Juenger T."/>
        </authorList>
    </citation>
    <scope>NUCLEOTIDE SEQUENCE [LARGE SCALE GENOMIC DNA]</scope>
    <source>
        <strain evidence="1">FIL2</strain>
    </source>
</reference>
<sequence>MRRRLRLKGCAQAMPHLGITLATEGQARPTGVVRRTIRVREAHIKQLLADPRRTPLLPLSEDFLQGNPRLRESLLAAVAAVLSSIAESENILLQFFQKGFAVMEVEVDYDYQPRQGARGN</sequence>
<evidence type="ECO:0000313" key="1">
    <source>
        <dbReference type="EMBL" id="PAN22906.1"/>
    </source>
</evidence>
<proteinExistence type="predicted"/>
<dbReference type="AlphaFoldDB" id="A0A2S3HHN9"/>
<organism evidence="1">
    <name type="scientific">Panicum hallii</name>
    <dbReference type="NCBI Taxonomy" id="206008"/>
    <lineage>
        <taxon>Eukaryota</taxon>
        <taxon>Viridiplantae</taxon>
        <taxon>Streptophyta</taxon>
        <taxon>Embryophyta</taxon>
        <taxon>Tracheophyta</taxon>
        <taxon>Spermatophyta</taxon>
        <taxon>Magnoliopsida</taxon>
        <taxon>Liliopsida</taxon>
        <taxon>Poales</taxon>
        <taxon>Poaceae</taxon>
        <taxon>PACMAD clade</taxon>
        <taxon>Panicoideae</taxon>
        <taxon>Panicodae</taxon>
        <taxon>Paniceae</taxon>
        <taxon>Panicinae</taxon>
        <taxon>Panicum</taxon>
        <taxon>Panicum sect. Panicum</taxon>
    </lineage>
</organism>
<accession>A0A2S3HHN9</accession>
<protein>
    <submittedName>
        <fullName evidence="1">Uncharacterized protein</fullName>
    </submittedName>
</protein>
<dbReference type="Gramene" id="PAN22906">
    <property type="protein sequence ID" value="PAN22906"/>
    <property type="gene ID" value="PAHAL_4G052400"/>
</dbReference>